<evidence type="ECO:0000313" key="5">
    <source>
        <dbReference type="EMBL" id="MCW6534527.1"/>
    </source>
</evidence>
<dbReference type="PROSITE" id="PS00380">
    <property type="entry name" value="RHODANESE_1"/>
    <property type="match status" value="1"/>
</dbReference>
<evidence type="ECO:0000313" key="6">
    <source>
        <dbReference type="Proteomes" id="UP001165565"/>
    </source>
</evidence>
<dbReference type="EMBL" id="JANFAV010000003">
    <property type="protein sequence ID" value="MCW6534527.1"/>
    <property type="molecule type" value="Genomic_DNA"/>
</dbReference>
<dbReference type="FunFam" id="3.40.250.10:FF:000001">
    <property type="entry name" value="Sulfurtransferase"/>
    <property type="match status" value="1"/>
</dbReference>
<evidence type="ECO:0000256" key="3">
    <source>
        <dbReference type="RuleBase" id="RU000507"/>
    </source>
</evidence>
<dbReference type="CDD" id="cd01448">
    <property type="entry name" value="TST_Repeat_1"/>
    <property type="match status" value="1"/>
</dbReference>
<dbReference type="PROSITE" id="PS50206">
    <property type="entry name" value="RHODANESE_3"/>
    <property type="match status" value="2"/>
</dbReference>
<dbReference type="Proteomes" id="UP001165565">
    <property type="component" value="Unassembled WGS sequence"/>
</dbReference>
<keyword evidence="2" id="KW-0677">Repeat</keyword>
<organism evidence="5 6">
    <name type="scientific">Sphingomonas lycopersici</name>
    <dbReference type="NCBI Taxonomy" id="2951807"/>
    <lineage>
        <taxon>Bacteria</taxon>
        <taxon>Pseudomonadati</taxon>
        <taxon>Pseudomonadota</taxon>
        <taxon>Alphaproteobacteria</taxon>
        <taxon>Sphingomonadales</taxon>
        <taxon>Sphingomonadaceae</taxon>
        <taxon>Sphingomonas</taxon>
    </lineage>
</organism>
<feature type="domain" description="Rhodanese" evidence="4">
    <location>
        <begin position="162"/>
        <end position="275"/>
    </location>
</feature>
<dbReference type="Gene3D" id="3.40.250.10">
    <property type="entry name" value="Rhodanese-like domain"/>
    <property type="match status" value="2"/>
</dbReference>
<dbReference type="PROSITE" id="PS00683">
    <property type="entry name" value="RHODANESE_2"/>
    <property type="match status" value="1"/>
</dbReference>
<keyword evidence="1 3" id="KW-0808">Transferase</keyword>
<dbReference type="InterPro" id="IPR045078">
    <property type="entry name" value="TST/MPST-like"/>
</dbReference>
<sequence length="278" mass="29449">MESLVSTEWLAGALGAPDLRIADCSWFLPGEGRDGAADYRAAHIPGAVFLDLADIVDSAHPAPMMLPPPEKFASRMAKLGIGDGVRIVLYDDSPHRTAARAWMMMRSFGVPDVAILDGGLGKWRAEGRPLSAETVTPRARHMTPRATGIGVRDIAAMRENLSSRAAQVVDARSPARFAGEEPEPRPGVVPGHIPGSVNIHYARFFNADGTWRSPAELAALFAESGIDPARPLIATCGSGVTASIVAFAAHLLGHDAAVYDGSWAEWGATPDAPKETGR</sequence>
<dbReference type="InterPro" id="IPR001763">
    <property type="entry name" value="Rhodanese-like_dom"/>
</dbReference>
<comment type="caution">
    <text evidence="5">The sequence shown here is derived from an EMBL/GenBank/DDBJ whole genome shotgun (WGS) entry which is preliminary data.</text>
</comment>
<dbReference type="InterPro" id="IPR036873">
    <property type="entry name" value="Rhodanese-like_dom_sf"/>
</dbReference>
<dbReference type="RefSeq" id="WP_265268406.1">
    <property type="nucleotide sequence ID" value="NZ_JANFAU010000002.1"/>
</dbReference>
<proteinExistence type="predicted"/>
<dbReference type="PANTHER" id="PTHR11364:SF27">
    <property type="entry name" value="SULFURTRANSFERASE"/>
    <property type="match status" value="1"/>
</dbReference>
<dbReference type="GO" id="GO:0004792">
    <property type="term" value="F:thiosulfate-cyanide sulfurtransferase activity"/>
    <property type="evidence" value="ECO:0007669"/>
    <property type="project" value="InterPro"/>
</dbReference>
<reference evidence="5" key="1">
    <citation type="submission" date="2022-06" db="EMBL/GenBank/DDBJ databases">
        <title>Sphingomonas sp. nov. isolated from rhizosphere soil of tomato.</title>
        <authorList>
            <person name="Dong H."/>
            <person name="Gao R."/>
        </authorList>
    </citation>
    <scope>NUCLEOTIDE SEQUENCE</scope>
    <source>
        <strain evidence="5">MMSM24</strain>
    </source>
</reference>
<dbReference type="SMART" id="SM00450">
    <property type="entry name" value="RHOD"/>
    <property type="match status" value="2"/>
</dbReference>
<protein>
    <recommendedName>
        <fullName evidence="3">Sulfurtransferase</fullName>
    </recommendedName>
</protein>
<dbReference type="SUPFAM" id="SSF52821">
    <property type="entry name" value="Rhodanese/Cell cycle control phosphatase"/>
    <property type="match status" value="2"/>
</dbReference>
<dbReference type="AlphaFoldDB" id="A0AA42CQ52"/>
<dbReference type="PANTHER" id="PTHR11364">
    <property type="entry name" value="THIOSULFATE SULFERTANSFERASE"/>
    <property type="match status" value="1"/>
</dbReference>
<keyword evidence="6" id="KW-1185">Reference proteome</keyword>
<feature type="domain" description="Rhodanese" evidence="4">
    <location>
        <begin position="15"/>
        <end position="132"/>
    </location>
</feature>
<name>A0AA42CQ52_9SPHN</name>
<dbReference type="CDD" id="cd01449">
    <property type="entry name" value="TST_Repeat_2"/>
    <property type="match status" value="1"/>
</dbReference>
<gene>
    <name evidence="5" type="ORF">NEE01_06980</name>
</gene>
<accession>A0AA42CQ52</accession>
<evidence type="ECO:0000256" key="2">
    <source>
        <dbReference type="ARBA" id="ARBA00022737"/>
    </source>
</evidence>
<evidence type="ECO:0000256" key="1">
    <source>
        <dbReference type="ARBA" id="ARBA00022679"/>
    </source>
</evidence>
<evidence type="ECO:0000259" key="4">
    <source>
        <dbReference type="PROSITE" id="PS50206"/>
    </source>
</evidence>
<dbReference type="InterPro" id="IPR001307">
    <property type="entry name" value="Thiosulphate_STrfase_CS"/>
</dbReference>
<dbReference type="Pfam" id="PF00581">
    <property type="entry name" value="Rhodanese"/>
    <property type="match status" value="2"/>
</dbReference>